<evidence type="ECO:0000313" key="1">
    <source>
        <dbReference type="EMBL" id="CAG8806406.1"/>
    </source>
</evidence>
<dbReference type="Proteomes" id="UP000789396">
    <property type="component" value="Unassembled WGS sequence"/>
</dbReference>
<keyword evidence="2" id="KW-1185">Reference proteome</keyword>
<proteinExistence type="predicted"/>
<organism evidence="1 2">
    <name type="scientific">Racocetra fulgida</name>
    <dbReference type="NCBI Taxonomy" id="60492"/>
    <lineage>
        <taxon>Eukaryota</taxon>
        <taxon>Fungi</taxon>
        <taxon>Fungi incertae sedis</taxon>
        <taxon>Mucoromycota</taxon>
        <taxon>Glomeromycotina</taxon>
        <taxon>Glomeromycetes</taxon>
        <taxon>Diversisporales</taxon>
        <taxon>Gigasporaceae</taxon>
        <taxon>Racocetra</taxon>
    </lineage>
</organism>
<accession>A0A9N9PBB4</accession>
<dbReference type="EMBL" id="CAJVPZ010078689">
    <property type="protein sequence ID" value="CAG8806406.1"/>
    <property type="molecule type" value="Genomic_DNA"/>
</dbReference>
<protein>
    <submittedName>
        <fullName evidence="1">14935_t:CDS:1</fullName>
    </submittedName>
</protein>
<feature type="non-terminal residue" evidence="1">
    <location>
        <position position="1"/>
    </location>
</feature>
<comment type="caution">
    <text evidence="1">The sequence shown here is derived from an EMBL/GenBank/DDBJ whole genome shotgun (WGS) entry which is preliminary data.</text>
</comment>
<gene>
    <name evidence="1" type="ORF">RFULGI_LOCUS18278</name>
</gene>
<dbReference type="AlphaFoldDB" id="A0A9N9PBB4"/>
<evidence type="ECO:0000313" key="2">
    <source>
        <dbReference type="Proteomes" id="UP000789396"/>
    </source>
</evidence>
<feature type="non-terminal residue" evidence="1">
    <location>
        <position position="56"/>
    </location>
</feature>
<sequence length="56" mass="6506">LNEEEAKQLIYENSYFYDLRWDNKASGGQLPYYSGGSKCTQQHKNKELWEAAQGSM</sequence>
<reference evidence="1" key="1">
    <citation type="submission" date="2021-06" db="EMBL/GenBank/DDBJ databases">
        <authorList>
            <person name="Kallberg Y."/>
            <person name="Tangrot J."/>
            <person name="Rosling A."/>
        </authorList>
    </citation>
    <scope>NUCLEOTIDE SEQUENCE</scope>
    <source>
        <strain evidence="1">IN212</strain>
    </source>
</reference>
<dbReference type="OrthoDB" id="2472905at2759"/>
<name>A0A9N9PBB4_9GLOM</name>